<proteinExistence type="predicted"/>
<gene>
    <name evidence="2" type="ORF">AB6A40_008608</name>
</gene>
<keyword evidence="3" id="KW-1185">Reference proteome</keyword>
<evidence type="ECO:0000256" key="1">
    <source>
        <dbReference type="SAM" id="MobiDB-lite"/>
    </source>
</evidence>
<reference evidence="2 3" key="1">
    <citation type="submission" date="2024-08" db="EMBL/GenBank/DDBJ databases">
        <title>Gnathostoma spinigerum genome.</title>
        <authorList>
            <person name="Gonzalez-Bertolin B."/>
            <person name="Monzon S."/>
            <person name="Zaballos A."/>
            <person name="Jimenez P."/>
            <person name="Dekumyoy P."/>
            <person name="Varona S."/>
            <person name="Cuesta I."/>
            <person name="Sumanam S."/>
            <person name="Adisakwattana P."/>
            <person name="Gasser R.B."/>
            <person name="Hernandez-Gonzalez A."/>
            <person name="Young N.D."/>
            <person name="Perteguer M.J."/>
        </authorList>
    </citation>
    <scope>NUCLEOTIDE SEQUENCE [LARGE SCALE GENOMIC DNA]</scope>
    <source>
        <strain evidence="2">AL3</strain>
        <tissue evidence="2">Liver</tissue>
    </source>
</reference>
<dbReference type="EMBL" id="JBGFUD010008122">
    <property type="protein sequence ID" value="MFH4981899.1"/>
    <property type="molecule type" value="Genomic_DNA"/>
</dbReference>
<accession>A0ABD6EPK0</accession>
<sequence>MQAMSGIGGLPPYSFSQVSHTPISHYTTPQQTPASTSSVVNLPPPIKQEIQQTVSEDSKESVYNVYDEEIGNDVEGCSSSRSNVSPRSQDELPIAPYGARGLLRDLN</sequence>
<comment type="caution">
    <text evidence="2">The sequence shown here is derived from an EMBL/GenBank/DDBJ whole genome shotgun (WGS) entry which is preliminary data.</text>
</comment>
<evidence type="ECO:0000313" key="3">
    <source>
        <dbReference type="Proteomes" id="UP001608902"/>
    </source>
</evidence>
<feature type="region of interest" description="Disordered" evidence="1">
    <location>
        <begin position="73"/>
        <end position="107"/>
    </location>
</feature>
<dbReference type="Proteomes" id="UP001608902">
    <property type="component" value="Unassembled WGS sequence"/>
</dbReference>
<protein>
    <submittedName>
        <fullName evidence="2">Uncharacterized protein</fullName>
    </submittedName>
</protein>
<feature type="compositionally biased region" description="Low complexity" evidence="1">
    <location>
        <begin position="78"/>
        <end position="87"/>
    </location>
</feature>
<name>A0ABD6EPK0_9BILA</name>
<feature type="compositionally biased region" description="Low complexity" evidence="1">
    <location>
        <begin position="27"/>
        <end position="38"/>
    </location>
</feature>
<feature type="region of interest" description="Disordered" evidence="1">
    <location>
        <begin position="1"/>
        <end position="42"/>
    </location>
</feature>
<evidence type="ECO:0000313" key="2">
    <source>
        <dbReference type="EMBL" id="MFH4981899.1"/>
    </source>
</evidence>
<dbReference type="AlphaFoldDB" id="A0ABD6EPK0"/>
<organism evidence="2 3">
    <name type="scientific">Gnathostoma spinigerum</name>
    <dbReference type="NCBI Taxonomy" id="75299"/>
    <lineage>
        <taxon>Eukaryota</taxon>
        <taxon>Metazoa</taxon>
        <taxon>Ecdysozoa</taxon>
        <taxon>Nematoda</taxon>
        <taxon>Chromadorea</taxon>
        <taxon>Rhabditida</taxon>
        <taxon>Spirurina</taxon>
        <taxon>Gnathostomatomorpha</taxon>
        <taxon>Gnathostomatoidea</taxon>
        <taxon>Gnathostomatidae</taxon>
        <taxon>Gnathostoma</taxon>
    </lineage>
</organism>
<feature type="compositionally biased region" description="Polar residues" evidence="1">
    <location>
        <begin position="14"/>
        <end position="26"/>
    </location>
</feature>